<name>A0AA40TIY3_CITFR</name>
<evidence type="ECO:0000256" key="1">
    <source>
        <dbReference type="SAM" id="Phobius"/>
    </source>
</evidence>
<accession>A0AA40TIY3</accession>
<reference evidence="3" key="1">
    <citation type="submission" date="2015-09" db="EMBL/GenBank/DDBJ databases">
        <title>Prevalence of NDMs in South Africa.</title>
        <authorList>
            <person name="Osei Sekyere J."/>
            <person name="Govinden U."/>
            <person name="Essack S."/>
            <person name="Haldorsen B."/>
            <person name="Samuelsen O."/>
            <person name="Aasnaes B."/>
            <person name="Sundsfjord A."/>
        </authorList>
    </citation>
    <scope>NUCLEOTIDE SEQUENCE [LARGE SCALE GENOMIC DNA]</scope>
    <source>
        <strain evidence="3">ST62:944112508</strain>
    </source>
</reference>
<dbReference type="AlphaFoldDB" id="A0AA40TIY3"/>
<dbReference type="RefSeq" id="WP_057064530.1">
    <property type="nucleotide sequence ID" value="NZ_LJEB01000101.1"/>
</dbReference>
<keyword evidence="1" id="KW-0812">Transmembrane</keyword>
<keyword evidence="1" id="KW-1133">Transmembrane helix</keyword>
<dbReference type="Pfam" id="PF03245">
    <property type="entry name" value="Phage_lysis"/>
    <property type="match status" value="1"/>
</dbReference>
<reference evidence="2 3" key="2">
    <citation type="journal article" date="2017" name="PLoS ONE">
        <title>Genomic and phenotypic characterisation of fluoroquinolone resistance mechanisms in Enterobacteriaceae in Durban, South Africa.</title>
        <authorList>
            <person name="Osei Sekyere J."/>
            <person name="Amoako D.G."/>
        </authorList>
    </citation>
    <scope>NUCLEOTIDE SEQUENCE [LARGE SCALE GENOMIC DNA]</scope>
    <source>
        <strain evidence="2 3">ST62:944112508</strain>
    </source>
</reference>
<organism evidence="2 3">
    <name type="scientific">Citrobacter freundii</name>
    <dbReference type="NCBI Taxonomy" id="546"/>
    <lineage>
        <taxon>Bacteria</taxon>
        <taxon>Pseudomonadati</taxon>
        <taxon>Pseudomonadota</taxon>
        <taxon>Gammaproteobacteria</taxon>
        <taxon>Enterobacterales</taxon>
        <taxon>Enterobacteriaceae</taxon>
        <taxon>Citrobacter</taxon>
        <taxon>Citrobacter freundii complex</taxon>
    </lineage>
</organism>
<dbReference type="HAMAP" id="MF_04137">
    <property type="entry name" value="I_SPANIN_LAMBDA"/>
    <property type="match status" value="1"/>
</dbReference>
<dbReference type="Proteomes" id="UP000050520">
    <property type="component" value="Unassembled WGS sequence"/>
</dbReference>
<dbReference type="GO" id="GO:0044659">
    <property type="term" value="P:viral release from host cell by cytolysis"/>
    <property type="evidence" value="ECO:0007669"/>
    <property type="project" value="InterPro"/>
</dbReference>
<comment type="caution">
    <text evidence="2">The sequence shown here is derived from an EMBL/GenBank/DDBJ whole genome shotgun (WGS) entry which is preliminary data.</text>
</comment>
<evidence type="ECO:0000313" key="2">
    <source>
        <dbReference type="EMBL" id="KPR52865.1"/>
    </source>
</evidence>
<feature type="transmembrane region" description="Helical" evidence="1">
    <location>
        <begin position="9"/>
        <end position="29"/>
    </location>
</feature>
<dbReference type="EMBL" id="LJEB01000101">
    <property type="protein sequence ID" value="KPR52865.1"/>
    <property type="molecule type" value="Genomic_DNA"/>
</dbReference>
<sequence>MIGALVRRYWLQLLVVAVIGVLAFFVNHYRDNAITYKDQRDKATKSLRLANDTIKDMQTRQRDVAALDAKYTGELADAKKQLDDLQRCVRDGKCGLHINARCPANGTTSTGGLGDASGPRLTDSAERDYFILRERIVTVTKQVSYLQDYVKEQCLK</sequence>
<evidence type="ECO:0000313" key="3">
    <source>
        <dbReference type="Proteomes" id="UP000050520"/>
    </source>
</evidence>
<protein>
    <submittedName>
        <fullName evidence="2">Endopeptidase</fullName>
    </submittedName>
</protein>
<keyword evidence="1" id="KW-0472">Membrane</keyword>
<gene>
    <name evidence="2" type="ORF">AN672_20770</name>
</gene>
<proteinExistence type="inferred from homology"/>
<dbReference type="InterPro" id="IPR004929">
    <property type="entry name" value="I-spanin"/>
</dbReference>